<reference evidence="4 5" key="1">
    <citation type="submission" date="2018-06" db="EMBL/GenBank/DDBJ databases">
        <title>Combined omics and stable isotope probing to characterize newly discovered Mariana Back-Arc vent microbial communities.</title>
        <authorList>
            <person name="Trembath-Reichert E."/>
            <person name="Huber J.A."/>
        </authorList>
    </citation>
    <scope>NUCLEOTIDE SEQUENCE [LARGE SCALE GENOMIC DNA]</scope>
    <source>
        <strain evidence="3">MAG 58</strain>
        <strain evidence="2">MAG 63_2</strain>
    </source>
</reference>
<evidence type="ECO:0000313" key="2">
    <source>
        <dbReference type="EMBL" id="RTZ82093.1"/>
    </source>
</evidence>
<dbReference type="Pfam" id="PF05437">
    <property type="entry name" value="AzlD"/>
    <property type="match status" value="1"/>
</dbReference>
<dbReference type="EMBL" id="QNZM01000060">
    <property type="protein sequence ID" value="RTZ82093.1"/>
    <property type="molecule type" value="Genomic_DNA"/>
</dbReference>
<dbReference type="AlphaFoldDB" id="A0A432GI36"/>
<keyword evidence="1" id="KW-0812">Transmembrane</keyword>
<dbReference type="Proteomes" id="UP000286732">
    <property type="component" value="Unassembled WGS sequence"/>
</dbReference>
<evidence type="ECO:0000256" key="1">
    <source>
        <dbReference type="SAM" id="Phobius"/>
    </source>
</evidence>
<name>A0A432GI36_9DELT</name>
<keyword evidence="1" id="KW-1133">Transmembrane helix</keyword>
<keyword evidence="1" id="KW-0472">Membrane</keyword>
<evidence type="ECO:0000313" key="4">
    <source>
        <dbReference type="Proteomes" id="UP000286732"/>
    </source>
</evidence>
<proteinExistence type="predicted"/>
<dbReference type="EMBL" id="QNZK01000270">
    <property type="protein sequence ID" value="RTZ83547.1"/>
    <property type="molecule type" value="Genomic_DNA"/>
</dbReference>
<dbReference type="InterPro" id="IPR008407">
    <property type="entry name" value="Brnchd-chn_aa_trnsp_AzlD"/>
</dbReference>
<feature type="transmembrane region" description="Helical" evidence="1">
    <location>
        <begin position="88"/>
        <end position="109"/>
    </location>
</feature>
<accession>A0A432GI36</accession>
<comment type="caution">
    <text evidence="3">The sequence shown here is derived from an EMBL/GenBank/DDBJ whole genome shotgun (WGS) entry which is preliminary data.</text>
</comment>
<evidence type="ECO:0000313" key="3">
    <source>
        <dbReference type="EMBL" id="RTZ83547.1"/>
    </source>
</evidence>
<gene>
    <name evidence="3" type="ORF">DSY96_07730</name>
    <name evidence="2" type="ORF">DSY98_01580</name>
</gene>
<feature type="transmembrane region" description="Helical" evidence="1">
    <location>
        <begin position="6"/>
        <end position="28"/>
    </location>
</feature>
<protein>
    <submittedName>
        <fullName evidence="3">AzlD domain-containing protein</fullName>
    </submittedName>
</protein>
<feature type="transmembrane region" description="Helical" evidence="1">
    <location>
        <begin position="40"/>
        <end position="60"/>
    </location>
</feature>
<dbReference type="Proteomes" id="UP000287917">
    <property type="component" value="Unassembled WGS sequence"/>
</dbReference>
<sequence>MKTDFILAVILIAVGTYLIRAVPFVLSSKKETGKQNRHQINLFFKLMGPSMIAALLMVSVESPFEIEDNSQLINTALGFVGVGVSHRLWNNSGISVLAGVVCFTAALLFL</sequence>
<organism evidence="3 5">
    <name type="scientific">SAR324 cluster bacterium</name>
    <dbReference type="NCBI Taxonomy" id="2024889"/>
    <lineage>
        <taxon>Bacteria</taxon>
        <taxon>Deltaproteobacteria</taxon>
        <taxon>SAR324 cluster</taxon>
    </lineage>
</organism>
<evidence type="ECO:0000313" key="5">
    <source>
        <dbReference type="Proteomes" id="UP000287917"/>
    </source>
</evidence>